<feature type="transmembrane region" description="Helical" evidence="1">
    <location>
        <begin position="92"/>
        <end position="110"/>
    </location>
</feature>
<name>A0ABP7GZ22_9FLAO</name>
<keyword evidence="1" id="KW-0472">Membrane</keyword>
<feature type="transmembrane region" description="Helical" evidence="1">
    <location>
        <begin position="158"/>
        <end position="178"/>
    </location>
</feature>
<gene>
    <name evidence="2" type="ORF">GCM10022271_03330</name>
</gene>
<feature type="transmembrane region" description="Helical" evidence="1">
    <location>
        <begin position="190"/>
        <end position="212"/>
    </location>
</feature>
<feature type="transmembrane region" description="Helical" evidence="1">
    <location>
        <begin position="61"/>
        <end position="86"/>
    </location>
</feature>
<dbReference type="InterPro" id="IPR025367">
    <property type="entry name" value="DUF4271"/>
</dbReference>
<reference evidence="3" key="1">
    <citation type="journal article" date="2019" name="Int. J. Syst. Evol. Microbiol.">
        <title>The Global Catalogue of Microorganisms (GCM) 10K type strain sequencing project: providing services to taxonomists for standard genome sequencing and annotation.</title>
        <authorList>
            <consortium name="The Broad Institute Genomics Platform"/>
            <consortium name="The Broad Institute Genome Sequencing Center for Infectious Disease"/>
            <person name="Wu L."/>
            <person name="Ma J."/>
        </authorList>
    </citation>
    <scope>NUCLEOTIDE SEQUENCE [LARGE SCALE GENOMIC DNA]</scope>
    <source>
        <strain evidence="3">JCM 17525</strain>
    </source>
</reference>
<keyword evidence="3" id="KW-1185">Reference proteome</keyword>
<sequence length="214" mass="24819">MLREMFSNELFTVLIIIGLVCIGIAKATNGKRFHDFTQVVWNSKYLKIYSKDQKFIDGFDALLFTNLVISLSIFLFLCVKSFYAISDYNNTLVIKVLVGTASFFLIKILLERLIGSLFEIDNFVDNFLFQKISYINFLGLVLTPINALMLYTLESHNIAIYIAFFLLLLVLCIGLITSFKMHQNIIKKNLFYFILYLCALEITPYIILYKFLIE</sequence>
<proteinExistence type="predicted"/>
<feature type="transmembrane region" description="Helical" evidence="1">
    <location>
        <begin position="131"/>
        <end position="152"/>
    </location>
</feature>
<accession>A0ABP7GZ22</accession>
<evidence type="ECO:0000313" key="3">
    <source>
        <dbReference type="Proteomes" id="UP001501456"/>
    </source>
</evidence>
<keyword evidence="1" id="KW-0812">Transmembrane</keyword>
<organism evidence="2 3">
    <name type="scientific">Corallibacter vietnamensis</name>
    <dbReference type="NCBI Taxonomy" id="904130"/>
    <lineage>
        <taxon>Bacteria</taxon>
        <taxon>Pseudomonadati</taxon>
        <taxon>Bacteroidota</taxon>
        <taxon>Flavobacteriia</taxon>
        <taxon>Flavobacteriales</taxon>
        <taxon>Flavobacteriaceae</taxon>
        <taxon>Corallibacter</taxon>
    </lineage>
</organism>
<protein>
    <submittedName>
        <fullName evidence="2">DUF4271 domain-containing protein</fullName>
    </submittedName>
</protein>
<feature type="transmembrane region" description="Helical" evidence="1">
    <location>
        <begin position="6"/>
        <end position="25"/>
    </location>
</feature>
<comment type="caution">
    <text evidence="2">The sequence shown here is derived from an EMBL/GenBank/DDBJ whole genome shotgun (WGS) entry which is preliminary data.</text>
</comment>
<dbReference type="Pfam" id="PF14093">
    <property type="entry name" value="DUF4271"/>
    <property type="match status" value="1"/>
</dbReference>
<evidence type="ECO:0000256" key="1">
    <source>
        <dbReference type="SAM" id="Phobius"/>
    </source>
</evidence>
<keyword evidence="1" id="KW-1133">Transmembrane helix</keyword>
<evidence type="ECO:0000313" key="2">
    <source>
        <dbReference type="EMBL" id="GAA3774543.1"/>
    </source>
</evidence>
<dbReference type="EMBL" id="BAABBI010000001">
    <property type="protein sequence ID" value="GAA3774543.1"/>
    <property type="molecule type" value="Genomic_DNA"/>
</dbReference>
<dbReference type="RefSeq" id="WP_344726402.1">
    <property type="nucleotide sequence ID" value="NZ_BAABBI010000001.1"/>
</dbReference>
<dbReference type="Proteomes" id="UP001501456">
    <property type="component" value="Unassembled WGS sequence"/>
</dbReference>